<dbReference type="CDD" id="cd00984">
    <property type="entry name" value="DnaB_C"/>
    <property type="match status" value="1"/>
</dbReference>
<dbReference type="InterPro" id="IPR016136">
    <property type="entry name" value="DNA_helicase_N/primase_C"/>
</dbReference>
<dbReference type="GO" id="GO:0016787">
    <property type="term" value="F:hydrolase activity"/>
    <property type="evidence" value="ECO:0007669"/>
    <property type="project" value="UniProtKB-KW"/>
</dbReference>
<dbReference type="InterPro" id="IPR007692">
    <property type="entry name" value="DNA_helicase_DnaB"/>
</dbReference>
<dbReference type="PANTHER" id="PTHR30153:SF2">
    <property type="entry name" value="REPLICATIVE DNA HELICASE"/>
    <property type="match status" value="1"/>
</dbReference>
<keyword evidence="8 12" id="KW-0238">DNA-binding</keyword>
<dbReference type="SUPFAM" id="SSF52540">
    <property type="entry name" value="P-loop containing nucleoside triphosphate hydrolases"/>
    <property type="match status" value="1"/>
</dbReference>
<evidence type="ECO:0000256" key="7">
    <source>
        <dbReference type="ARBA" id="ARBA00022840"/>
    </source>
</evidence>
<proteinExistence type="inferred from homology"/>
<dbReference type="NCBIfam" id="TIGR00665">
    <property type="entry name" value="DnaB"/>
    <property type="match status" value="1"/>
</dbReference>
<keyword evidence="4 12" id="KW-0547">Nucleotide-binding</keyword>
<dbReference type="Gene3D" id="3.40.50.300">
    <property type="entry name" value="P-loop containing nucleotide triphosphate hydrolases"/>
    <property type="match status" value="1"/>
</dbReference>
<keyword evidence="2 12" id="KW-0639">Primosome</keyword>
<dbReference type="SUPFAM" id="SSF48024">
    <property type="entry name" value="N-terminal domain of DnaB helicase"/>
    <property type="match status" value="1"/>
</dbReference>
<dbReference type="GO" id="GO:1990077">
    <property type="term" value="C:primosome complex"/>
    <property type="evidence" value="ECO:0007669"/>
    <property type="project" value="UniProtKB-UniRule"/>
</dbReference>
<evidence type="ECO:0000256" key="1">
    <source>
        <dbReference type="ARBA" id="ARBA00008428"/>
    </source>
</evidence>
<comment type="similarity">
    <text evidence="1 12">Belongs to the helicase family. DnaB subfamily.</text>
</comment>
<dbReference type="GO" id="GO:0003677">
    <property type="term" value="F:DNA binding"/>
    <property type="evidence" value="ECO:0007669"/>
    <property type="project" value="UniProtKB-UniRule"/>
</dbReference>
<evidence type="ECO:0000259" key="13">
    <source>
        <dbReference type="PROSITE" id="PS51199"/>
    </source>
</evidence>
<dbReference type="InterPro" id="IPR007694">
    <property type="entry name" value="DNA_helicase_DnaB-like_C"/>
</dbReference>
<feature type="domain" description="SF4 helicase" evidence="13">
    <location>
        <begin position="176"/>
        <end position="448"/>
    </location>
</feature>
<evidence type="ECO:0000256" key="12">
    <source>
        <dbReference type="RuleBase" id="RU362085"/>
    </source>
</evidence>
<organism evidence="14 15">
    <name type="scientific">Riemerella anatipestifer</name>
    <name type="common">Moraxella anatipestifer</name>
    <dbReference type="NCBI Taxonomy" id="34085"/>
    <lineage>
        <taxon>Bacteria</taxon>
        <taxon>Pseudomonadati</taxon>
        <taxon>Bacteroidota</taxon>
        <taxon>Flavobacteriia</taxon>
        <taxon>Flavobacteriales</taxon>
        <taxon>Weeksellaceae</taxon>
        <taxon>Riemerella</taxon>
    </lineage>
</organism>
<dbReference type="EC" id="5.6.2.3" evidence="11 12"/>
<dbReference type="Pfam" id="PF03796">
    <property type="entry name" value="DnaB_C"/>
    <property type="match status" value="1"/>
</dbReference>
<dbReference type="Gene3D" id="1.10.860.10">
    <property type="entry name" value="DNAb Helicase, Chain A"/>
    <property type="match status" value="1"/>
</dbReference>
<evidence type="ECO:0000256" key="11">
    <source>
        <dbReference type="NCBIfam" id="TIGR00665"/>
    </source>
</evidence>
<keyword evidence="3 12" id="KW-0235">DNA replication</keyword>
<evidence type="ECO:0000256" key="8">
    <source>
        <dbReference type="ARBA" id="ARBA00023125"/>
    </source>
</evidence>
<dbReference type="Pfam" id="PF00772">
    <property type="entry name" value="DnaB"/>
    <property type="match status" value="1"/>
</dbReference>
<dbReference type="AlphaFoldDB" id="A0AAP3AMV4"/>
<dbReference type="EMBL" id="JAOZYT010000094">
    <property type="protein sequence ID" value="MCW0524731.1"/>
    <property type="molecule type" value="Genomic_DNA"/>
</dbReference>
<evidence type="ECO:0000256" key="4">
    <source>
        <dbReference type="ARBA" id="ARBA00022741"/>
    </source>
</evidence>
<dbReference type="InterPro" id="IPR036185">
    <property type="entry name" value="DNA_heli_DnaB-like_N_sf"/>
</dbReference>
<dbReference type="Proteomes" id="UP001207440">
    <property type="component" value="Unassembled WGS sequence"/>
</dbReference>
<comment type="catalytic activity">
    <reaction evidence="10 12">
        <text>ATP + H2O = ADP + phosphate + H(+)</text>
        <dbReference type="Rhea" id="RHEA:13065"/>
        <dbReference type="ChEBI" id="CHEBI:15377"/>
        <dbReference type="ChEBI" id="CHEBI:15378"/>
        <dbReference type="ChEBI" id="CHEBI:30616"/>
        <dbReference type="ChEBI" id="CHEBI:43474"/>
        <dbReference type="ChEBI" id="CHEBI:456216"/>
        <dbReference type="EC" id="5.6.2.3"/>
    </reaction>
</comment>
<evidence type="ECO:0000256" key="5">
    <source>
        <dbReference type="ARBA" id="ARBA00022801"/>
    </source>
</evidence>
<dbReference type="GO" id="GO:0005829">
    <property type="term" value="C:cytosol"/>
    <property type="evidence" value="ECO:0007669"/>
    <property type="project" value="TreeGrafter"/>
</dbReference>
<dbReference type="GO" id="GO:0005524">
    <property type="term" value="F:ATP binding"/>
    <property type="evidence" value="ECO:0007669"/>
    <property type="project" value="UniProtKB-UniRule"/>
</dbReference>
<keyword evidence="7 12" id="KW-0067">ATP-binding</keyword>
<keyword evidence="6 12" id="KW-0347">Helicase</keyword>
<dbReference type="PROSITE" id="PS51199">
    <property type="entry name" value="SF4_HELICASE"/>
    <property type="match status" value="1"/>
</dbReference>
<evidence type="ECO:0000256" key="10">
    <source>
        <dbReference type="ARBA" id="ARBA00048954"/>
    </source>
</evidence>
<dbReference type="RefSeq" id="WP_214193824.1">
    <property type="nucleotide sequence ID" value="NZ_CP081925.1"/>
</dbReference>
<dbReference type="InterPro" id="IPR027417">
    <property type="entry name" value="P-loop_NTPase"/>
</dbReference>
<keyword evidence="5 12" id="KW-0378">Hydrolase</keyword>
<name>A0AAP3AMV4_RIEAN</name>
<dbReference type="PANTHER" id="PTHR30153">
    <property type="entry name" value="REPLICATIVE DNA HELICASE DNAB"/>
    <property type="match status" value="1"/>
</dbReference>
<evidence type="ECO:0000256" key="2">
    <source>
        <dbReference type="ARBA" id="ARBA00022515"/>
    </source>
</evidence>
<evidence type="ECO:0000256" key="9">
    <source>
        <dbReference type="ARBA" id="ARBA00023235"/>
    </source>
</evidence>
<dbReference type="GO" id="GO:0043139">
    <property type="term" value="F:5'-3' DNA helicase activity"/>
    <property type="evidence" value="ECO:0007669"/>
    <property type="project" value="UniProtKB-EC"/>
</dbReference>
<evidence type="ECO:0000256" key="3">
    <source>
        <dbReference type="ARBA" id="ARBA00022705"/>
    </source>
</evidence>
<dbReference type="InterPro" id="IPR007693">
    <property type="entry name" value="DNA_helicase_DnaB-like_N"/>
</dbReference>
<evidence type="ECO:0000256" key="6">
    <source>
        <dbReference type="ARBA" id="ARBA00022806"/>
    </source>
</evidence>
<comment type="function">
    <text evidence="12">The main replicative DNA helicase, it participates in initiation and elongation during chromosome replication. Travels ahead of the DNA replisome, separating dsDNA into templates for DNA synthesis. A processive ATP-dependent 5'-3' DNA helicase it has DNA-dependent ATPase activity.</text>
</comment>
<evidence type="ECO:0000313" key="14">
    <source>
        <dbReference type="EMBL" id="MCW0524731.1"/>
    </source>
</evidence>
<evidence type="ECO:0000313" key="15">
    <source>
        <dbReference type="Proteomes" id="UP001207440"/>
    </source>
</evidence>
<keyword evidence="9" id="KW-0413">Isomerase</keyword>
<comment type="caution">
    <text evidence="14">The sequence shown here is derived from an EMBL/GenBank/DDBJ whole genome shotgun (WGS) entry which is preliminary data.</text>
</comment>
<dbReference type="GO" id="GO:0006269">
    <property type="term" value="P:DNA replication, synthesis of primer"/>
    <property type="evidence" value="ECO:0007669"/>
    <property type="project" value="UniProtKB-UniRule"/>
</dbReference>
<sequence length="461" mass="52499">MSYKNGVTPPNSVDVEKLILGACLISETGKERVLSIFKDKWEMFYDPRHTEIYKSMCELNSNNEPIDLATVIENLKKRGKLNNAGGDGYIIDLTIGISSAAHIEHYCLLVSEKFFLRKMIEVSTKITEKAYKDDGSTFDLLNDFSFEIGKIYDYIAGQKAIKSSKDLHLELIENQKKGMARGVPIPFRKMDNHFYGWQPTDLIIIGARPGMGKSAYAMELARCASKNKVPTLIFSLEMANIQLHTRLVANELEIDSNSLRKHNLSDSEWSKIYDSSEIEQMPLYYEDSVFDLNGIISKARVAKKELGVKFIIIDYLQLIEAKGKSEGNEKVSFISRKLKMLAKELNVPVVVLSQLSRSVETRPNKRPQLSDLRDSGAIEQDADVIQFIYRPEYYGIEIWDVEWSGISDLPTEGEAEIITAKHRHVGTSETRLKWIPKYQKFKDIDDNTFEPLPTIDLKDAF</sequence>
<protein>
    <recommendedName>
        <fullName evidence="11 12">Replicative DNA helicase</fullName>
        <ecNumber evidence="11 12">5.6.2.3</ecNumber>
    </recommendedName>
</protein>
<gene>
    <name evidence="14" type="primary">dnaB</name>
    <name evidence="14" type="ORF">OKE68_10450</name>
</gene>
<accession>A0AAP3AMV4</accession>
<reference evidence="14" key="1">
    <citation type="submission" date="2022-10" db="EMBL/GenBank/DDBJ databases">
        <title>Sifting through the core-genome to identify putative cross-protective antigens against Riemerella anatipestifer.</title>
        <authorList>
            <person name="Zheng X."/>
            <person name="Zhang W."/>
        </authorList>
    </citation>
    <scope>NUCLEOTIDE SEQUENCE</scope>
    <source>
        <strain evidence="14">ZWRA178</strain>
    </source>
</reference>